<dbReference type="Proteomes" id="UP000753908">
    <property type="component" value="Unassembled WGS sequence"/>
</dbReference>
<dbReference type="InterPro" id="IPR008490">
    <property type="entry name" value="Transposase_InsH_N"/>
</dbReference>
<dbReference type="PANTHER" id="PTHR35604:SF2">
    <property type="entry name" value="TRANSPOSASE INSH FOR INSERTION SEQUENCE ELEMENT IS5A-RELATED"/>
    <property type="match status" value="1"/>
</dbReference>
<dbReference type="PANTHER" id="PTHR35604">
    <property type="entry name" value="TRANSPOSASE INSH FOR INSERTION SEQUENCE ELEMENT IS5A-RELATED"/>
    <property type="match status" value="1"/>
</dbReference>
<feature type="domain" description="Transposase InsH N-terminal" evidence="1">
    <location>
        <begin position="40"/>
        <end position="114"/>
    </location>
</feature>
<reference evidence="2" key="1">
    <citation type="submission" date="2021-05" db="EMBL/GenBank/DDBJ databases">
        <authorList>
            <person name="Pietrasiak N."/>
            <person name="Ward R."/>
            <person name="Stajich J.E."/>
            <person name="Kurbessoian T."/>
        </authorList>
    </citation>
    <scope>NUCLEOTIDE SEQUENCE</scope>
    <source>
        <strain evidence="2">CPER-KK1</strain>
    </source>
</reference>
<sequence length="333" mass="38451">MTLHPKNYWEVPEETARVARASFRKGNVYMKMYEELGTLYLDSDFKELFPARCGQSAISPAKLALITVMQFAEGLTDRQAADAIRGRIDWKYALGLKLTDAGFDASVLSEFRERLCKHELSNKLLDLMISHLKEHNLIKARGKQRTDSTQVVAAIRQVNRVELVGETLRAALNELATEAPEWLKGIINEDWFDRYSSRFDDYRLPKKKTEREQMALLIGRDGHYLMEKLWCGGKETSNLRQLASLEILRRVWIQQYVFINSRLIWRKREGTGFPPNSICMESPYDIEARNGTKRDTNWTGYNVHLTEACDDKTPNFITNVETTPLHHLKAMCS</sequence>
<accession>A0A951PR49</accession>
<evidence type="ECO:0000313" key="3">
    <source>
        <dbReference type="Proteomes" id="UP000753908"/>
    </source>
</evidence>
<evidence type="ECO:0000259" key="1">
    <source>
        <dbReference type="Pfam" id="PF05598"/>
    </source>
</evidence>
<organism evidence="2 3">
    <name type="scientific">Symplocastrum torsivum CPER-KK1</name>
    <dbReference type="NCBI Taxonomy" id="450513"/>
    <lineage>
        <taxon>Bacteria</taxon>
        <taxon>Bacillati</taxon>
        <taxon>Cyanobacteriota</taxon>
        <taxon>Cyanophyceae</taxon>
        <taxon>Oscillatoriophycideae</taxon>
        <taxon>Oscillatoriales</taxon>
        <taxon>Microcoleaceae</taxon>
        <taxon>Symplocastrum</taxon>
    </lineage>
</organism>
<dbReference type="AlphaFoldDB" id="A0A951PR49"/>
<comment type="caution">
    <text evidence="2">The sequence shown here is derived from an EMBL/GenBank/DDBJ whole genome shotgun (WGS) entry which is preliminary data.</text>
</comment>
<reference evidence="2" key="2">
    <citation type="journal article" date="2022" name="Microbiol. Resour. Announc.">
        <title>Metagenome Sequencing to Explore Phylogenomics of Terrestrial Cyanobacteria.</title>
        <authorList>
            <person name="Ward R.D."/>
            <person name="Stajich J.E."/>
            <person name="Johansen J.R."/>
            <person name="Huntemann M."/>
            <person name="Clum A."/>
            <person name="Foster B."/>
            <person name="Foster B."/>
            <person name="Roux S."/>
            <person name="Palaniappan K."/>
            <person name="Varghese N."/>
            <person name="Mukherjee S."/>
            <person name="Reddy T.B.K."/>
            <person name="Daum C."/>
            <person name="Copeland A."/>
            <person name="Chen I.A."/>
            <person name="Ivanova N.N."/>
            <person name="Kyrpides N.C."/>
            <person name="Shapiro N."/>
            <person name="Eloe-Fadrosh E.A."/>
            <person name="Pietrasiak N."/>
        </authorList>
    </citation>
    <scope>NUCLEOTIDE SEQUENCE</scope>
    <source>
        <strain evidence="2">CPER-KK1</strain>
    </source>
</reference>
<proteinExistence type="predicted"/>
<gene>
    <name evidence="2" type="ORF">KME25_29345</name>
</gene>
<dbReference type="Pfam" id="PF05598">
    <property type="entry name" value="DUF772"/>
    <property type="match status" value="1"/>
</dbReference>
<name>A0A951PR49_9CYAN</name>
<dbReference type="EMBL" id="JAHHIF010000063">
    <property type="protein sequence ID" value="MBW4548510.1"/>
    <property type="molecule type" value="Genomic_DNA"/>
</dbReference>
<evidence type="ECO:0000313" key="2">
    <source>
        <dbReference type="EMBL" id="MBW4548510.1"/>
    </source>
</evidence>
<protein>
    <submittedName>
        <fullName evidence="2">Transposase</fullName>
    </submittedName>
</protein>